<evidence type="ECO:0000256" key="8">
    <source>
        <dbReference type="ARBA" id="ARBA00023224"/>
    </source>
</evidence>
<proteinExistence type="inferred from homology"/>
<dbReference type="Gene3D" id="6.10.340.10">
    <property type="match status" value="1"/>
</dbReference>
<keyword evidence="4" id="KW-0145">Chemotaxis</keyword>
<reference evidence="13 14" key="1">
    <citation type="submission" date="2016-10" db="EMBL/GenBank/DDBJ databases">
        <authorList>
            <person name="Varghese N."/>
            <person name="Submissions S."/>
        </authorList>
    </citation>
    <scope>NUCLEOTIDE SEQUENCE [LARGE SCALE GENOMIC DNA]</scope>
    <source>
        <strain evidence="13 14">DSM 18327</strain>
    </source>
</reference>
<name>A0ABY0XR80_9PSED</name>
<evidence type="ECO:0000259" key="12">
    <source>
        <dbReference type="PROSITE" id="PS50111"/>
    </source>
</evidence>
<evidence type="ECO:0000256" key="11">
    <source>
        <dbReference type="SAM" id="Phobius"/>
    </source>
</evidence>
<dbReference type="SMART" id="SM00283">
    <property type="entry name" value="MA"/>
    <property type="match status" value="1"/>
</dbReference>
<dbReference type="PANTHER" id="PTHR32089:SF120">
    <property type="entry name" value="METHYL-ACCEPTING CHEMOTAXIS PROTEIN TLPQ"/>
    <property type="match status" value="1"/>
</dbReference>
<dbReference type="SUPFAM" id="SSF58104">
    <property type="entry name" value="Methyl-accepting chemotaxis protein (MCP) signaling domain"/>
    <property type="match status" value="1"/>
</dbReference>
<comment type="subcellular location">
    <subcellularLocation>
        <location evidence="1">Cell membrane</location>
    </subcellularLocation>
</comment>
<dbReference type="CDD" id="cd06225">
    <property type="entry name" value="HAMP"/>
    <property type="match status" value="1"/>
</dbReference>
<feature type="transmembrane region" description="Helical" evidence="11">
    <location>
        <begin position="86"/>
        <end position="108"/>
    </location>
</feature>
<dbReference type="InterPro" id="IPR004089">
    <property type="entry name" value="MCPsignal_dom"/>
</dbReference>
<dbReference type="PRINTS" id="PR00260">
    <property type="entry name" value="CHEMTRNSDUCR"/>
</dbReference>
<comment type="caution">
    <text evidence="13">The sequence shown here is derived from an EMBL/GenBank/DDBJ whole genome shotgun (WGS) entry which is preliminary data.</text>
</comment>
<protein>
    <submittedName>
        <fullName evidence="13">Methyl-accepting chemotaxis protein</fullName>
    </submittedName>
</protein>
<dbReference type="Pfam" id="PF00015">
    <property type="entry name" value="MCPsignal"/>
    <property type="match status" value="1"/>
</dbReference>
<feature type="domain" description="Methyl-accepting transducer" evidence="12">
    <location>
        <begin position="167"/>
        <end position="403"/>
    </location>
</feature>
<keyword evidence="8 10" id="KW-0807">Transducer</keyword>
<dbReference type="EMBL" id="FNRV01000001">
    <property type="protein sequence ID" value="SEB95723.1"/>
    <property type="molecule type" value="Genomic_DNA"/>
</dbReference>
<evidence type="ECO:0000313" key="13">
    <source>
        <dbReference type="EMBL" id="SEB95723.1"/>
    </source>
</evidence>
<evidence type="ECO:0000256" key="5">
    <source>
        <dbReference type="ARBA" id="ARBA00022692"/>
    </source>
</evidence>
<dbReference type="CDD" id="cd11386">
    <property type="entry name" value="MCP_signal"/>
    <property type="match status" value="1"/>
</dbReference>
<evidence type="ECO:0000256" key="10">
    <source>
        <dbReference type="PROSITE-ProRule" id="PRU00284"/>
    </source>
</evidence>
<evidence type="ECO:0000256" key="4">
    <source>
        <dbReference type="ARBA" id="ARBA00022500"/>
    </source>
</evidence>
<keyword evidence="2" id="KW-1003">Cell membrane</keyword>
<keyword evidence="14" id="KW-1185">Reference proteome</keyword>
<evidence type="ECO:0000256" key="2">
    <source>
        <dbReference type="ARBA" id="ARBA00022475"/>
    </source>
</evidence>
<organism evidence="13 14">
    <name type="scientific">Pseudomonas mohnii</name>
    <dbReference type="NCBI Taxonomy" id="395600"/>
    <lineage>
        <taxon>Bacteria</taxon>
        <taxon>Pseudomonadati</taxon>
        <taxon>Pseudomonadota</taxon>
        <taxon>Gammaproteobacteria</taxon>
        <taxon>Pseudomonadales</taxon>
        <taxon>Pseudomonadaceae</taxon>
        <taxon>Pseudomonas</taxon>
    </lineage>
</organism>
<dbReference type="Proteomes" id="UP000199665">
    <property type="component" value="Unassembled WGS sequence"/>
</dbReference>
<keyword evidence="3" id="KW-0488">Methylation</keyword>
<dbReference type="PANTHER" id="PTHR32089">
    <property type="entry name" value="METHYL-ACCEPTING CHEMOTAXIS PROTEIN MCPB"/>
    <property type="match status" value="1"/>
</dbReference>
<keyword evidence="6 11" id="KW-1133">Transmembrane helix</keyword>
<evidence type="ECO:0000256" key="3">
    <source>
        <dbReference type="ARBA" id="ARBA00022481"/>
    </source>
</evidence>
<dbReference type="InterPro" id="IPR004090">
    <property type="entry name" value="Chemotax_Me-accpt_rcpt"/>
</dbReference>
<comment type="similarity">
    <text evidence="9">Belongs to the methyl-accepting chemotaxis (MCP) protein family.</text>
</comment>
<evidence type="ECO:0000313" key="14">
    <source>
        <dbReference type="Proteomes" id="UP000199665"/>
    </source>
</evidence>
<accession>A0ABY0XR80</accession>
<sequence length="439" mass="46527">MLCSLGWTRFWGGRLSREQRALLVEMKSATKACQASFDRLRGIADGASHGGTAYEDLEQQSAKLLGLAEAAYVAPGKEMAALDKRIPGLMGFSCFALLLVAGAVALFLHRQIVLPLRHAVSVLRTVAAGDLCIAIEVRQQDESGQLLLATRRMVCDFRGVVERIGGGVETLSVMAAGCAVISAGAGEITRRQSQEAEQSASALVQMAASVHEVASHTQQASVAARDAQQQARSGAMMVADAVGRIDGLAEGVLATKASMVSLSAESERIGGILDVIKSVAEQTNLLALNAAIEAARAGDQGRGFAVVADEVRALARRTQDATMDIATTIESLQELTRQAMYRSEDCLVQASRAVEQVRLADHSLISITQSVSLIEQMNQQIAAAVTQQSAVAEQVSRSVVKVRDDAQASAAKASESTGFSDALQHLSVELSQCITLFRY</sequence>
<keyword evidence="7 11" id="KW-0472">Membrane</keyword>
<gene>
    <name evidence="13" type="ORF">SAMN05216205_1085</name>
</gene>
<dbReference type="PROSITE" id="PS50111">
    <property type="entry name" value="CHEMOTAXIS_TRANSDUC_2"/>
    <property type="match status" value="1"/>
</dbReference>
<dbReference type="Gene3D" id="1.10.287.950">
    <property type="entry name" value="Methyl-accepting chemotaxis protein"/>
    <property type="match status" value="1"/>
</dbReference>
<evidence type="ECO:0000256" key="9">
    <source>
        <dbReference type="ARBA" id="ARBA00029447"/>
    </source>
</evidence>
<evidence type="ECO:0000256" key="6">
    <source>
        <dbReference type="ARBA" id="ARBA00022989"/>
    </source>
</evidence>
<dbReference type="RefSeq" id="WP_090463215.1">
    <property type="nucleotide sequence ID" value="NZ_FNRV01000001.1"/>
</dbReference>
<evidence type="ECO:0000256" key="1">
    <source>
        <dbReference type="ARBA" id="ARBA00004236"/>
    </source>
</evidence>
<keyword evidence="5 11" id="KW-0812">Transmembrane</keyword>
<evidence type="ECO:0000256" key="7">
    <source>
        <dbReference type="ARBA" id="ARBA00023136"/>
    </source>
</evidence>